<dbReference type="PROSITE" id="PS51078">
    <property type="entry name" value="ICLR_ED"/>
    <property type="match status" value="1"/>
</dbReference>
<evidence type="ECO:0000259" key="6">
    <source>
        <dbReference type="PROSITE" id="PS51078"/>
    </source>
</evidence>
<keyword evidence="1" id="KW-0805">Transcription regulation</keyword>
<comment type="caution">
    <text evidence="7">The sequence shown here is derived from an EMBL/GenBank/DDBJ whole genome shotgun (WGS) entry which is preliminary data.</text>
</comment>
<feature type="region of interest" description="Disordered" evidence="4">
    <location>
        <begin position="1"/>
        <end position="21"/>
    </location>
</feature>
<dbReference type="SUPFAM" id="SSF55781">
    <property type="entry name" value="GAF domain-like"/>
    <property type="match status" value="1"/>
</dbReference>
<keyword evidence="8" id="KW-1185">Reference proteome</keyword>
<keyword evidence="2" id="KW-0238">DNA-binding</keyword>
<dbReference type="PROSITE" id="PS51077">
    <property type="entry name" value="HTH_ICLR"/>
    <property type="match status" value="1"/>
</dbReference>
<dbReference type="Proteomes" id="UP000682982">
    <property type="component" value="Unassembled WGS sequence"/>
</dbReference>
<protein>
    <submittedName>
        <fullName evidence="7">IclR family transcriptional regulator</fullName>
    </submittedName>
</protein>
<dbReference type="EMBL" id="JAGSPK010000001">
    <property type="protein sequence ID" value="MBR7791385.1"/>
    <property type="molecule type" value="Genomic_DNA"/>
</dbReference>
<reference evidence="7 8" key="1">
    <citation type="submission" date="2021-04" db="EMBL/GenBank/DDBJ databases">
        <title>novel species isolated from subtropical streams in China.</title>
        <authorList>
            <person name="Lu H."/>
        </authorList>
    </citation>
    <scope>NUCLEOTIDE SEQUENCE [LARGE SCALE GENOMIC DNA]</scope>
    <source>
        <strain evidence="7 8">FT147W</strain>
    </source>
</reference>
<dbReference type="PANTHER" id="PTHR30136:SF24">
    <property type="entry name" value="HTH-TYPE TRANSCRIPTIONAL REPRESSOR ALLR"/>
    <property type="match status" value="1"/>
</dbReference>
<dbReference type="InterPro" id="IPR005471">
    <property type="entry name" value="Tscrpt_reg_IclR_N"/>
</dbReference>
<dbReference type="Gene3D" id="3.30.450.40">
    <property type="match status" value="1"/>
</dbReference>
<gene>
    <name evidence="7" type="ORF">KDM87_02170</name>
</gene>
<dbReference type="Gene3D" id="1.10.10.10">
    <property type="entry name" value="Winged helix-like DNA-binding domain superfamily/Winged helix DNA-binding domain"/>
    <property type="match status" value="1"/>
</dbReference>
<feature type="domain" description="IclR-ED" evidence="6">
    <location>
        <begin position="90"/>
        <end position="266"/>
    </location>
</feature>
<dbReference type="InterPro" id="IPR036388">
    <property type="entry name" value="WH-like_DNA-bd_sf"/>
</dbReference>
<feature type="domain" description="HTH iclR-type" evidence="5">
    <location>
        <begin position="21"/>
        <end position="89"/>
    </location>
</feature>
<sequence length="270" mass="28832">MTNLLSSAPGVAPLPDARPDVPSGERVLQVLACIARAGQALNARDLAAQTGIPLSSLYRHVAMLKKWGLLQEHAHNGQAALSGLYEPGPMAVQLAWGFDHHSHLMQQAREEMQQLLERSGESVGLLIYLHGQVICLDMLESPQALRCSFTRGSTGPTVRGASAKALLASLPPAVLDAQLAAQQLDEASIAELKQQLQHIALQGYAVSQDEVDIGVWGVSVPVMSGTTKAEATLSLMAPTSRAIPRSDELIRLTQAAAAKISQRLRIESHP</sequence>
<dbReference type="Pfam" id="PF01614">
    <property type="entry name" value="IclR_C"/>
    <property type="match status" value="1"/>
</dbReference>
<organism evidence="7 8">
    <name type="scientific">Undibacterium rivi</name>
    <dbReference type="NCBI Taxonomy" id="2828729"/>
    <lineage>
        <taxon>Bacteria</taxon>
        <taxon>Pseudomonadati</taxon>
        <taxon>Pseudomonadota</taxon>
        <taxon>Betaproteobacteria</taxon>
        <taxon>Burkholderiales</taxon>
        <taxon>Oxalobacteraceae</taxon>
        <taxon>Undibacterium</taxon>
    </lineage>
</organism>
<evidence type="ECO:0000256" key="3">
    <source>
        <dbReference type="ARBA" id="ARBA00023163"/>
    </source>
</evidence>
<dbReference type="InterPro" id="IPR014757">
    <property type="entry name" value="Tscrpt_reg_IclR_C"/>
</dbReference>
<evidence type="ECO:0000256" key="1">
    <source>
        <dbReference type="ARBA" id="ARBA00023015"/>
    </source>
</evidence>
<dbReference type="SUPFAM" id="SSF46785">
    <property type="entry name" value="Winged helix' DNA-binding domain"/>
    <property type="match status" value="1"/>
</dbReference>
<dbReference type="InterPro" id="IPR029016">
    <property type="entry name" value="GAF-like_dom_sf"/>
</dbReference>
<evidence type="ECO:0000313" key="8">
    <source>
        <dbReference type="Proteomes" id="UP000682982"/>
    </source>
</evidence>
<dbReference type="SMART" id="SM00346">
    <property type="entry name" value="HTH_ICLR"/>
    <property type="match status" value="1"/>
</dbReference>
<accession>A0ABS5GY60</accession>
<dbReference type="InterPro" id="IPR050707">
    <property type="entry name" value="HTH_MetabolicPath_Reg"/>
</dbReference>
<keyword evidence="3" id="KW-0804">Transcription</keyword>
<evidence type="ECO:0000259" key="5">
    <source>
        <dbReference type="PROSITE" id="PS51077"/>
    </source>
</evidence>
<dbReference type="Pfam" id="PF09339">
    <property type="entry name" value="HTH_IclR"/>
    <property type="match status" value="1"/>
</dbReference>
<evidence type="ECO:0000256" key="4">
    <source>
        <dbReference type="SAM" id="MobiDB-lite"/>
    </source>
</evidence>
<dbReference type="InterPro" id="IPR036390">
    <property type="entry name" value="WH_DNA-bd_sf"/>
</dbReference>
<name>A0ABS5GY60_9BURK</name>
<evidence type="ECO:0000313" key="7">
    <source>
        <dbReference type="EMBL" id="MBR7791385.1"/>
    </source>
</evidence>
<proteinExistence type="predicted"/>
<evidence type="ECO:0000256" key="2">
    <source>
        <dbReference type="ARBA" id="ARBA00023125"/>
    </source>
</evidence>
<dbReference type="PANTHER" id="PTHR30136">
    <property type="entry name" value="HELIX-TURN-HELIX TRANSCRIPTIONAL REGULATOR, ICLR FAMILY"/>
    <property type="match status" value="1"/>
</dbReference>
<dbReference type="RefSeq" id="WP_212677567.1">
    <property type="nucleotide sequence ID" value="NZ_JAGSPK010000001.1"/>
</dbReference>